<evidence type="ECO:0000313" key="3">
    <source>
        <dbReference type="Proteomes" id="UP001359886"/>
    </source>
</evidence>
<sequence>MAGHYPDRIRTLEDYDGRFDAYRLRAQGADVLFASYPAGTVIEPHTHDTDNHGIIIRGELILIQDGTERRYATGDWYHVPAGVEHAARFEQETDEIEIWFSAGPATQSPPDGSGRKDG</sequence>
<proteinExistence type="predicted"/>
<dbReference type="AlphaFoldDB" id="A0AAW9RB45"/>
<gene>
    <name evidence="2" type="ORF">V3330_03965</name>
</gene>
<dbReference type="SUPFAM" id="SSF51182">
    <property type="entry name" value="RmlC-like cupins"/>
    <property type="match status" value="1"/>
</dbReference>
<comment type="caution">
    <text evidence="2">The sequence shown here is derived from an EMBL/GenBank/DDBJ whole genome shotgun (WGS) entry which is preliminary data.</text>
</comment>
<keyword evidence="3" id="KW-1185">Reference proteome</keyword>
<dbReference type="EMBL" id="JAZHOG010000002">
    <property type="protein sequence ID" value="MEJ8566776.1"/>
    <property type="molecule type" value="Genomic_DNA"/>
</dbReference>
<dbReference type="Proteomes" id="UP001359886">
    <property type="component" value="Unassembled WGS sequence"/>
</dbReference>
<protein>
    <submittedName>
        <fullName evidence="2">Cupin domain-containing protein</fullName>
    </submittedName>
</protein>
<dbReference type="InterPro" id="IPR011051">
    <property type="entry name" value="RmlC_Cupin_sf"/>
</dbReference>
<name>A0AAW9RB45_9GAMM</name>
<reference evidence="2 3" key="1">
    <citation type="submission" date="2024-02" db="EMBL/GenBank/DDBJ databases">
        <title>A novel Wenzhouxiangellaceae bacterium, isolated from coastal sediments.</title>
        <authorList>
            <person name="Du Z.-J."/>
            <person name="Ye Y.-Q."/>
            <person name="Zhang X.-Y."/>
        </authorList>
    </citation>
    <scope>NUCLEOTIDE SEQUENCE [LARGE SCALE GENOMIC DNA]</scope>
    <source>
        <strain evidence="2 3">CH-27</strain>
    </source>
</reference>
<dbReference type="RefSeq" id="WP_354694097.1">
    <property type="nucleotide sequence ID" value="NZ_JAZHOG010000002.1"/>
</dbReference>
<evidence type="ECO:0000313" key="2">
    <source>
        <dbReference type="EMBL" id="MEJ8566776.1"/>
    </source>
</evidence>
<dbReference type="Pfam" id="PF07883">
    <property type="entry name" value="Cupin_2"/>
    <property type="match status" value="1"/>
</dbReference>
<feature type="domain" description="Cupin type-2" evidence="1">
    <location>
        <begin position="34"/>
        <end position="93"/>
    </location>
</feature>
<dbReference type="PANTHER" id="PTHR40112">
    <property type="entry name" value="H2HPP ISOMERASE"/>
    <property type="match status" value="1"/>
</dbReference>
<accession>A0AAW9RB45</accession>
<dbReference type="Gene3D" id="2.60.120.10">
    <property type="entry name" value="Jelly Rolls"/>
    <property type="match status" value="1"/>
</dbReference>
<evidence type="ECO:0000259" key="1">
    <source>
        <dbReference type="Pfam" id="PF07883"/>
    </source>
</evidence>
<organism evidence="2 3">
    <name type="scientific">Elongatibacter sediminis</name>
    <dbReference type="NCBI Taxonomy" id="3119006"/>
    <lineage>
        <taxon>Bacteria</taxon>
        <taxon>Pseudomonadati</taxon>
        <taxon>Pseudomonadota</taxon>
        <taxon>Gammaproteobacteria</taxon>
        <taxon>Chromatiales</taxon>
        <taxon>Wenzhouxiangellaceae</taxon>
        <taxon>Elongatibacter</taxon>
    </lineage>
</organism>
<dbReference type="InterPro" id="IPR014710">
    <property type="entry name" value="RmlC-like_jellyroll"/>
</dbReference>
<dbReference type="InterPro" id="IPR013096">
    <property type="entry name" value="Cupin_2"/>
</dbReference>
<dbReference type="InterPro" id="IPR052535">
    <property type="entry name" value="Bacilysin_H2HPP_isomerase"/>
</dbReference>
<dbReference type="PANTHER" id="PTHR40112:SF1">
    <property type="entry name" value="H2HPP ISOMERASE"/>
    <property type="match status" value="1"/>
</dbReference>